<dbReference type="PANTHER" id="PTHR34504:SF2">
    <property type="entry name" value="UPF0150 PROTEIN SSL0259"/>
    <property type="match status" value="1"/>
</dbReference>
<evidence type="ECO:0000313" key="3">
    <source>
        <dbReference type="Proteomes" id="UP000618591"/>
    </source>
</evidence>
<accession>A0ABQ1H0W8</accession>
<feature type="region of interest" description="Disordered" evidence="1">
    <location>
        <begin position="1"/>
        <end position="23"/>
    </location>
</feature>
<organism evidence="2 3">
    <name type="scientific">Sphingomonas psychrolutea</name>
    <dbReference type="NCBI Taxonomy" id="1259676"/>
    <lineage>
        <taxon>Bacteria</taxon>
        <taxon>Pseudomonadati</taxon>
        <taxon>Pseudomonadota</taxon>
        <taxon>Alphaproteobacteria</taxon>
        <taxon>Sphingomonadales</taxon>
        <taxon>Sphingomonadaceae</taxon>
        <taxon>Sphingomonas</taxon>
    </lineage>
</organism>
<dbReference type="PANTHER" id="PTHR34504">
    <property type="entry name" value="ANTITOXIN HICB"/>
    <property type="match status" value="1"/>
</dbReference>
<reference evidence="3" key="1">
    <citation type="journal article" date="2019" name="Int. J. Syst. Evol. Microbiol.">
        <title>The Global Catalogue of Microorganisms (GCM) 10K type strain sequencing project: providing services to taxonomists for standard genome sequencing and annotation.</title>
        <authorList>
            <consortium name="The Broad Institute Genomics Platform"/>
            <consortium name="The Broad Institute Genome Sequencing Center for Infectious Disease"/>
            <person name="Wu L."/>
            <person name="Ma J."/>
        </authorList>
    </citation>
    <scope>NUCLEOTIDE SEQUENCE [LARGE SCALE GENOMIC DNA]</scope>
    <source>
        <strain evidence="3">CGMCC 1.10106</strain>
    </source>
</reference>
<dbReference type="EMBL" id="BMDW01000016">
    <property type="protein sequence ID" value="GGA54106.1"/>
    <property type="molecule type" value="Genomic_DNA"/>
</dbReference>
<proteinExistence type="predicted"/>
<dbReference type="InterPro" id="IPR035069">
    <property type="entry name" value="TTHA1013/TTHA0281-like"/>
</dbReference>
<dbReference type="RefSeq" id="WP_188448105.1">
    <property type="nucleotide sequence ID" value="NZ_BMDW01000016.1"/>
</dbReference>
<evidence type="ECO:0000256" key="1">
    <source>
        <dbReference type="SAM" id="MobiDB-lite"/>
    </source>
</evidence>
<evidence type="ECO:0000313" key="2">
    <source>
        <dbReference type="EMBL" id="GGA54106.1"/>
    </source>
</evidence>
<gene>
    <name evidence="2" type="ORF">GCM10011395_25650</name>
</gene>
<dbReference type="SUPFAM" id="SSF143100">
    <property type="entry name" value="TTHA1013/TTHA0281-like"/>
    <property type="match status" value="1"/>
</dbReference>
<name>A0ABQ1H0W8_9SPHN</name>
<dbReference type="Gene3D" id="3.30.160.250">
    <property type="match status" value="1"/>
</dbReference>
<comment type="caution">
    <text evidence="2">The sequence shown here is derived from an EMBL/GenBank/DDBJ whole genome shotgun (WGS) entry which is preliminary data.</text>
</comment>
<keyword evidence="3" id="KW-1185">Reference proteome</keyword>
<evidence type="ECO:0008006" key="4">
    <source>
        <dbReference type="Google" id="ProtNLM"/>
    </source>
</evidence>
<sequence>MQLSAVLTPAEEGGYIAHNPETMTTTDGETIEEALANLKEAVELYLEEAPLRVRGNILLSTITVNDNASAAAA</sequence>
<dbReference type="InterPro" id="IPR051404">
    <property type="entry name" value="TA_system_antitoxin"/>
</dbReference>
<protein>
    <recommendedName>
        <fullName evidence="4">Type II toxin-antitoxin system HicB family antitoxin</fullName>
    </recommendedName>
</protein>
<dbReference type="Proteomes" id="UP000618591">
    <property type="component" value="Unassembled WGS sequence"/>
</dbReference>